<name>A0AA37F9G7_9ARCH</name>
<dbReference type="GO" id="GO:0003735">
    <property type="term" value="F:structural constituent of ribosome"/>
    <property type="evidence" value="ECO:0007669"/>
    <property type="project" value="InterPro"/>
</dbReference>
<proteinExistence type="inferred from homology"/>
<dbReference type="InterPro" id="IPR055345">
    <property type="entry name" value="Ribosomal_eL24-rel_arc"/>
</dbReference>
<protein>
    <recommendedName>
        <fullName evidence="5">Large ribosomal subunit protein eL24</fullName>
    </recommendedName>
</protein>
<dbReference type="SMART" id="SM00746">
    <property type="entry name" value="TRASH"/>
    <property type="match status" value="1"/>
</dbReference>
<organism evidence="7 8">
    <name type="scientific">Thermogymnomonas acidicola</name>
    <dbReference type="NCBI Taxonomy" id="399579"/>
    <lineage>
        <taxon>Archaea</taxon>
        <taxon>Methanobacteriati</taxon>
        <taxon>Thermoplasmatota</taxon>
        <taxon>Thermoplasmata</taxon>
        <taxon>Thermoplasmatales</taxon>
        <taxon>Thermogymnomonas</taxon>
    </lineage>
</organism>
<accession>A0AA37F9G7</accession>
<dbReference type="RefSeq" id="WP_075056934.1">
    <property type="nucleotide sequence ID" value="NZ_BMNY01000001.1"/>
</dbReference>
<evidence type="ECO:0000256" key="1">
    <source>
        <dbReference type="ARBA" id="ARBA00005647"/>
    </source>
</evidence>
<dbReference type="GO" id="GO:0005840">
    <property type="term" value="C:ribosome"/>
    <property type="evidence" value="ECO:0007669"/>
    <property type="project" value="UniProtKB-KW"/>
</dbReference>
<dbReference type="Proteomes" id="UP000632195">
    <property type="component" value="Unassembled WGS sequence"/>
</dbReference>
<keyword evidence="2 5" id="KW-0863">Zinc-finger</keyword>
<dbReference type="Gene3D" id="2.30.170.20">
    <property type="entry name" value="Ribosomal protein L24e"/>
    <property type="match status" value="1"/>
</dbReference>
<dbReference type="GO" id="GO:0008270">
    <property type="term" value="F:zinc ion binding"/>
    <property type="evidence" value="ECO:0007669"/>
    <property type="project" value="UniProtKB-UniRule"/>
</dbReference>
<sequence length="69" mass="8138">MATRNCTFCGREIEPGTGFMYVRRDGAIYYFCSRKCKTNMVDLGRMARNTKWTREYHTIKKMKKAAQKS</sequence>
<feature type="zinc finger region" description="C4-type" evidence="5">
    <location>
        <begin position="6"/>
        <end position="36"/>
    </location>
</feature>
<evidence type="ECO:0000259" key="6">
    <source>
        <dbReference type="SMART" id="SM00746"/>
    </source>
</evidence>
<comment type="subunit">
    <text evidence="5">Part of the 50S ribosomal subunit. Forms a cluster with proteins L3 and L14.</text>
</comment>
<comment type="function">
    <text evidence="5">Binds to the 23S rRNA.</text>
</comment>
<dbReference type="InterPro" id="IPR011017">
    <property type="entry name" value="TRASH_dom"/>
</dbReference>
<keyword evidence="8" id="KW-1185">Reference proteome</keyword>
<dbReference type="EMBL" id="BMNY01000001">
    <property type="protein sequence ID" value="GGM74169.1"/>
    <property type="molecule type" value="Genomic_DNA"/>
</dbReference>
<feature type="domain" description="TRASH" evidence="6">
    <location>
        <begin position="6"/>
        <end position="44"/>
    </location>
</feature>
<evidence type="ECO:0000256" key="2">
    <source>
        <dbReference type="ARBA" id="ARBA00022771"/>
    </source>
</evidence>
<dbReference type="GO" id="GO:1990904">
    <property type="term" value="C:ribonucleoprotein complex"/>
    <property type="evidence" value="ECO:0007669"/>
    <property type="project" value="UniProtKB-KW"/>
</dbReference>
<reference evidence="7" key="1">
    <citation type="journal article" date="2014" name="Int. J. Syst. Evol. Microbiol.">
        <title>Complete genome sequence of Corynebacterium casei LMG S-19264T (=DSM 44701T), isolated from a smear-ripened cheese.</title>
        <authorList>
            <consortium name="US DOE Joint Genome Institute (JGI-PGF)"/>
            <person name="Walter F."/>
            <person name="Albersmeier A."/>
            <person name="Kalinowski J."/>
            <person name="Ruckert C."/>
        </authorList>
    </citation>
    <scope>NUCLEOTIDE SEQUENCE</scope>
    <source>
        <strain evidence="7">JCM 13583</strain>
    </source>
</reference>
<comment type="caution">
    <text evidence="7">The sequence shown here is derived from an EMBL/GenBank/DDBJ whole genome shotgun (WGS) entry which is preliminary data.</text>
</comment>
<feature type="binding site" evidence="5">
    <location>
        <position position="36"/>
    </location>
    <ligand>
        <name>Zn(2+)</name>
        <dbReference type="ChEBI" id="CHEBI:29105"/>
    </ligand>
</feature>
<keyword evidence="5" id="KW-0479">Metal-binding</keyword>
<feature type="binding site" evidence="5">
    <location>
        <position position="9"/>
    </location>
    <ligand>
        <name>Zn(2+)</name>
        <dbReference type="ChEBI" id="CHEBI:29105"/>
    </ligand>
</feature>
<dbReference type="SUPFAM" id="SSF57716">
    <property type="entry name" value="Glucocorticoid receptor-like (DNA-binding domain)"/>
    <property type="match status" value="1"/>
</dbReference>
<dbReference type="HAMAP" id="MF_00773">
    <property type="entry name" value="Ribosomal_eL24"/>
    <property type="match status" value="1"/>
</dbReference>
<evidence type="ECO:0000256" key="3">
    <source>
        <dbReference type="ARBA" id="ARBA00022980"/>
    </source>
</evidence>
<dbReference type="InterPro" id="IPR000988">
    <property type="entry name" value="Ribosomal_eL24-rel_N"/>
</dbReference>
<gene>
    <name evidence="5" type="primary">rpl24e</name>
    <name evidence="7" type="ORF">GCM10007108_10200</name>
</gene>
<keyword evidence="3 5" id="KW-0689">Ribosomal protein</keyword>
<dbReference type="PROSITE" id="PS01073">
    <property type="entry name" value="RIBOSOMAL_L24E"/>
    <property type="match status" value="1"/>
</dbReference>
<keyword evidence="5" id="KW-0694">RNA-binding</keyword>
<feature type="binding site" evidence="5">
    <location>
        <position position="6"/>
    </location>
    <ligand>
        <name>Zn(2+)</name>
        <dbReference type="ChEBI" id="CHEBI:29105"/>
    </ligand>
</feature>
<reference evidence="7" key="2">
    <citation type="submission" date="2022-09" db="EMBL/GenBank/DDBJ databases">
        <authorList>
            <person name="Sun Q."/>
            <person name="Ohkuma M."/>
        </authorList>
    </citation>
    <scope>NUCLEOTIDE SEQUENCE</scope>
    <source>
        <strain evidence="7">JCM 13583</strain>
    </source>
</reference>
<evidence type="ECO:0000313" key="7">
    <source>
        <dbReference type="EMBL" id="GGM74169.1"/>
    </source>
</evidence>
<keyword evidence="5" id="KW-0699">rRNA-binding</keyword>
<comment type="similarity">
    <text evidence="1 5">Belongs to the eukaryotic ribosomal protein eL24 family.</text>
</comment>
<feature type="binding site" evidence="5">
    <location>
        <position position="32"/>
    </location>
    <ligand>
        <name>Zn(2+)</name>
        <dbReference type="ChEBI" id="CHEBI:29105"/>
    </ligand>
</feature>
<keyword evidence="4 5" id="KW-0687">Ribonucleoprotein</keyword>
<dbReference type="NCBIfam" id="NF034186">
    <property type="entry name" value="PRK14891.1-1"/>
    <property type="match status" value="1"/>
</dbReference>
<dbReference type="CDD" id="cd00472">
    <property type="entry name" value="Ribosomal_L24e_L24"/>
    <property type="match status" value="1"/>
</dbReference>
<dbReference type="InterPro" id="IPR038630">
    <property type="entry name" value="L24e/L24_sf"/>
</dbReference>
<dbReference type="AlphaFoldDB" id="A0AA37F9G7"/>
<dbReference type="GO" id="GO:0006412">
    <property type="term" value="P:translation"/>
    <property type="evidence" value="ECO:0007669"/>
    <property type="project" value="UniProtKB-UniRule"/>
</dbReference>
<dbReference type="Pfam" id="PF01246">
    <property type="entry name" value="Ribosomal_L24e"/>
    <property type="match status" value="1"/>
</dbReference>
<evidence type="ECO:0000256" key="5">
    <source>
        <dbReference type="HAMAP-Rule" id="MF_00773"/>
    </source>
</evidence>
<comment type="cofactor">
    <cofactor evidence="5">
        <name>Zn(2+)</name>
        <dbReference type="ChEBI" id="CHEBI:29105"/>
    </cofactor>
    <text evidence="5">Binds 1 zinc ion per subunit.</text>
</comment>
<keyword evidence="5" id="KW-0862">Zinc</keyword>
<dbReference type="GO" id="GO:0019843">
    <property type="term" value="F:rRNA binding"/>
    <property type="evidence" value="ECO:0007669"/>
    <property type="project" value="UniProtKB-UniRule"/>
</dbReference>
<evidence type="ECO:0000256" key="4">
    <source>
        <dbReference type="ARBA" id="ARBA00023274"/>
    </source>
</evidence>
<dbReference type="InterPro" id="IPR023442">
    <property type="entry name" value="Ribosomal_eL24_CS"/>
</dbReference>
<evidence type="ECO:0000313" key="8">
    <source>
        <dbReference type="Proteomes" id="UP000632195"/>
    </source>
</evidence>